<protein>
    <submittedName>
        <fullName evidence="1">Uncharacterized protein</fullName>
    </submittedName>
</protein>
<keyword evidence="2" id="KW-1185">Reference proteome</keyword>
<dbReference type="Proteomes" id="UP001497444">
    <property type="component" value="Chromosome 4"/>
</dbReference>
<organism evidence="1 2">
    <name type="scientific">Sphagnum jensenii</name>
    <dbReference type="NCBI Taxonomy" id="128206"/>
    <lineage>
        <taxon>Eukaryota</taxon>
        <taxon>Viridiplantae</taxon>
        <taxon>Streptophyta</taxon>
        <taxon>Embryophyta</taxon>
        <taxon>Bryophyta</taxon>
        <taxon>Sphagnophytina</taxon>
        <taxon>Sphagnopsida</taxon>
        <taxon>Sphagnales</taxon>
        <taxon>Sphagnaceae</taxon>
        <taxon>Sphagnum</taxon>
    </lineage>
</organism>
<sequence length="97" mass="10755">MKLTTTQSAHHLGTLFYQFRFTTIVVKDEVARRFCNEGGGLMAMVCTATSSSDLVLCAGTGSYRRAPAPRWGETVRRNCTRGANRLDLGSRRGRSLR</sequence>
<reference evidence="1" key="1">
    <citation type="submission" date="2024-02" db="EMBL/GenBank/DDBJ databases">
        <authorList>
            <consortium name="ELIXIR-Norway"/>
            <consortium name="Elixir Norway"/>
        </authorList>
    </citation>
    <scope>NUCLEOTIDE SEQUENCE</scope>
</reference>
<name>A0ABP0WZP8_9BRYO</name>
<accession>A0ABP0WZP8</accession>
<proteinExistence type="predicted"/>
<dbReference type="EMBL" id="OZ020099">
    <property type="protein sequence ID" value="CAK9272345.1"/>
    <property type="molecule type" value="Genomic_DNA"/>
</dbReference>
<gene>
    <name evidence="1" type="ORF">CSSPJE1EN1_LOCUS17823</name>
</gene>
<evidence type="ECO:0000313" key="1">
    <source>
        <dbReference type="EMBL" id="CAK9272345.1"/>
    </source>
</evidence>
<evidence type="ECO:0000313" key="2">
    <source>
        <dbReference type="Proteomes" id="UP001497444"/>
    </source>
</evidence>